<dbReference type="OrthoDB" id="2745898at2759"/>
<protein>
    <recommendedName>
        <fullName evidence="3">F-box domain-containing protein</fullName>
    </recommendedName>
</protein>
<organism evidence="1 2">
    <name type="scientific">Cristinia sonorae</name>
    <dbReference type="NCBI Taxonomy" id="1940300"/>
    <lineage>
        <taxon>Eukaryota</taxon>
        <taxon>Fungi</taxon>
        <taxon>Dikarya</taxon>
        <taxon>Basidiomycota</taxon>
        <taxon>Agaricomycotina</taxon>
        <taxon>Agaricomycetes</taxon>
        <taxon>Agaricomycetidae</taxon>
        <taxon>Agaricales</taxon>
        <taxon>Pleurotineae</taxon>
        <taxon>Stephanosporaceae</taxon>
        <taxon>Cristinia</taxon>
    </lineage>
</organism>
<keyword evidence="2" id="KW-1185">Reference proteome</keyword>
<comment type="caution">
    <text evidence="1">The sequence shown here is derived from an EMBL/GenBank/DDBJ whole genome shotgun (WGS) entry which is preliminary data.</text>
</comment>
<evidence type="ECO:0008006" key="3">
    <source>
        <dbReference type="Google" id="ProtNLM"/>
    </source>
</evidence>
<name>A0A8K0XNV9_9AGAR</name>
<dbReference type="Proteomes" id="UP000813824">
    <property type="component" value="Unassembled WGS sequence"/>
</dbReference>
<sequence>MSMEQVSSTSTYSPRIPVEIYETIIDILALADIPSLKNCHLASRLFVPRCRSHIFRSIHLSSRDTPHRHSGEDLYTLLSASPDIAFHIRELKINVFYHTDFLSRGLLEASKMLDRLEVLWVGSNLRPKHRHDTDEALLHWDALYLIQPTIYRLLQVPTLRELHVMMSIQGFPVSWLRNSCIKSLTLDWSGLEDDELDTMTPCSSSLLECVTINHRFHAGSYSLLTLVHPKGSDGQLQPVIDASRLKVISIPVYPPLMFNAALPLFQGGNLTSVILRKIDSPSDMPSLRDYLAPSLHSLRRLRLEVSIDDVMPDSGTTMVQILSYELATLCGENHIETLELDVKIKTDRTFDIPTEWEDIDGVLAGSGWPMLRRVVVSICPNRIRLEEDCEFYLALQSLPTSHLMRLMTSSRTIFDFSFELHVL</sequence>
<proteinExistence type="predicted"/>
<accession>A0A8K0XNV9</accession>
<dbReference type="EMBL" id="JAEVFJ010000020">
    <property type="protein sequence ID" value="KAH8099420.1"/>
    <property type="molecule type" value="Genomic_DNA"/>
</dbReference>
<evidence type="ECO:0000313" key="1">
    <source>
        <dbReference type="EMBL" id="KAH8099420.1"/>
    </source>
</evidence>
<gene>
    <name evidence="1" type="ORF">BXZ70DRAFT_1009229</name>
</gene>
<evidence type="ECO:0000313" key="2">
    <source>
        <dbReference type="Proteomes" id="UP000813824"/>
    </source>
</evidence>
<reference evidence="1" key="1">
    <citation type="journal article" date="2021" name="New Phytol.">
        <title>Evolutionary innovations through gain and loss of genes in the ectomycorrhizal Boletales.</title>
        <authorList>
            <person name="Wu G."/>
            <person name="Miyauchi S."/>
            <person name="Morin E."/>
            <person name="Kuo A."/>
            <person name="Drula E."/>
            <person name="Varga T."/>
            <person name="Kohler A."/>
            <person name="Feng B."/>
            <person name="Cao Y."/>
            <person name="Lipzen A."/>
            <person name="Daum C."/>
            <person name="Hundley H."/>
            <person name="Pangilinan J."/>
            <person name="Johnson J."/>
            <person name="Barry K."/>
            <person name="LaButti K."/>
            <person name="Ng V."/>
            <person name="Ahrendt S."/>
            <person name="Min B."/>
            <person name="Choi I.G."/>
            <person name="Park H."/>
            <person name="Plett J.M."/>
            <person name="Magnuson J."/>
            <person name="Spatafora J.W."/>
            <person name="Nagy L.G."/>
            <person name="Henrissat B."/>
            <person name="Grigoriev I.V."/>
            <person name="Yang Z.L."/>
            <person name="Xu J."/>
            <person name="Martin F.M."/>
        </authorList>
    </citation>
    <scope>NUCLEOTIDE SEQUENCE</scope>
    <source>
        <strain evidence="1">KKN 215</strain>
    </source>
</reference>
<dbReference type="AlphaFoldDB" id="A0A8K0XNV9"/>